<feature type="domain" description="AAA" evidence="1">
    <location>
        <begin position="18"/>
        <end position="135"/>
    </location>
</feature>
<dbReference type="Pfam" id="PF13173">
    <property type="entry name" value="AAA_14"/>
    <property type="match status" value="1"/>
</dbReference>
<dbReference type="AlphaFoldDB" id="A0A3B0XXH9"/>
<dbReference type="PANTHER" id="PTHR43566:SF2">
    <property type="entry name" value="DUF4143 DOMAIN-CONTAINING PROTEIN"/>
    <property type="match status" value="1"/>
</dbReference>
<evidence type="ECO:0000259" key="2">
    <source>
        <dbReference type="Pfam" id="PF13635"/>
    </source>
</evidence>
<accession>A0A3B0XXH9</accession>
<dbReference type="EMBL" id="UOFI01000158">
    <property type="protein sequence ID" value="VAW69420.1"/>
    <property type="molecule type" value="Genomic_DNA"/>
</dbReference>
<evidence type="ECO:0000313" key="3">
    <source>
        <dbReference type="EMBL" id="VAW69420.1"/>
    </source>
</evidence>
<organism evidence="3">
    <name type="scientific">hydrothermal vent metagenome</name>
    <dbReference type="NCBI Taxonomy" id="652676"/>
    <lineage>
        <taxon>unclassified sequences</taxon>
        <taxon>metagenomes</taxon>
        <taxon>ecological metagenomes</taxon>
    </lineage>
</organism>
<reference evidence="3" key="1">
    <citation type="submission" date="2018-06" db="EMBL/GenBank/DDBJ databases">
        <authorList>
            <person name="Zhirakovskaya E."/>
        </authorList>
    </citation>
    <scope>NUCLEOTIDE SEQUENCE</scope>
</reference>
<protein>
    <submittedName>
        <fullName evidence="3">ATPase</fullName>
    </submittedName>
</protein>
<name>A0A3B0XXH9_9ZZZZ</name>
<dbReference type="InterPro" id="IPR025420">
    <property type="entry name" value="DUF4143"/>
</dbReference>
<dbReference type="InterPro" id="IPR041682">
    <property type="entry name" value="AAA_14"/>
</dbReference>
<dbReference type="InterPro" id="IPR027417">
    <property type="entry name" value="P-loop_NTPase"/>
</dbReference>
<gene>
    <name evidence="3" type="ORF">MNBD_GAMMA09-2101</name>
</gene>
<dbReference type="Pfam" id="PF13635">
    <property type="entry name" value="DUF4143"/>
    <property type="match status" value="1"/>
</dbReference>
<proteinExistence type="predicted"/>
<sequence length="388" mass="44472">MWIKRDISDLIQKTSAERPALLLTGARQTGKSSLLNHLFPDHPYVSLDVPLTAKQASEGGQFFLDSHGTPLLIDEIQYAPELFRYIKIHIDQNRQLTGQYIMTGSQKFSLMKGVSESLAGRVAILNLHSLSTRELARHFKTELSARQILQWIVKGGYPEIYEHKLDHNRFYADYISTYIERDVRQLLNIRHIREFDQFMRLLAIRSGQIFSMSRVATEIGVSSHTIKSWIAVLEASNIIYLLKPYYQNFGKRIIKSPKLYFLDTGLLCYLSNIQTAENLAQNPLLGAFFETYAFGQLLRSLHNQGKADEIYYFRDKDGREVDFLIPQGNMLNLYECKWNDESGEIPANIKKLTPVFGAENIKQITTITTSPEKTHITKQFSVSNVVAL</sequence>
<feature type="domain" description="DUF4143" evidence="2">
    <location>
        <begin position="180"/>
        <end position="339"/>
    </location>
</feature>
<evidence type="ECO:0000259" key="1">
    <source>
        <dbReference type="Pfam" id="PF13173"/>
    </source>
</evidence>
<dbReference type="SUPFAM" id="SSF52540">
    <property type="entry name" value="P-loop containing nucleoside triphosphate hydrolases"/>
    <property type="match status" value="1"/>
</dbReference>
<dbReference type="PANTHER" id="PTHR43566">
    <property type="entry name" value="CONSERVED PROTEIN"/>
    <property type="match status" value="1"/>
</dbReference>